<dbReference type="STRING" id="482461.SAMN05216244_0981"/>
<sequence>MKATLAEAFNQTSYRLSGHTPRNLEVLKQALNQVDGERASDMYGKGEIIEDFQDKLADFLGKEAAVFFPSGTMAQQIALRIWADEKQVKRVAYHPLSHLEIHEEDGLKELHHLETILLADENRVIELEDVTGLDKEIACLLLELPQREIGGQLPSYETLEAISEYCRKQGIRLHLDGARLLEILPYYRKSAAEIGALFDSVYISMYKGLGGVAGAILAGEASFTEKSKVWKRRHGGDLISLYPYILSADYYFEKHKDKMDQYYQDAVQLAEQFNRCPYISTVPEIPVSNMFHVYLAKGKEAAESLLASIYEEGGIGLTSYVKEKNEQACYFEVSIGEGYHSIPKPEIKKTFELLGKKISDQEENEYCG</sequence>
<evidence type="ECO:0000256" key="2">
    <source>
        <dbReference type="ARBA" id="ARBA00006966"/>
    </source>
</evidence>
<feature type="domain" description="Aromatic amino acid beta-eliminating lyase/threonine aldolase" evidence="4">
    <location>
        <begin position="41"/>
        <end position="290"/>
    </location>
</feature>
<evidence type="ECO:0000256" key="1">
    <source>
        <dbReference type="ARBA" id="ARBA00001933"/>
    </source>
</evidence>
<dbReference type="GO" id="GO:0006545">
    <property type="term" value="P:glycine biosynthetic process"/>
    <property type="evidence" value="ECO:0007669"/>
    <property type="project" value="TreeGrafter"/>
</dbReference>
<dbReference type="PANTHER" id="PTHR48097">
    <property type="entry name" value="L-THREONINE ALDOLASE-RELATED"/>
    <property type="match status" value="1"/>
</dbReference>
<organism evidence="5 6">
    <name type="scientific">Sediminibacillus halophilus</name>
    <dbReference type="NCBI Taxonomy" id="482461"/>
    <lineage>
        <taxon>Bacteria</taxon>
        <taxon>Bacillati</taxon>
        <taxon>Bacillota</taxon>
        <taxon>Bacilli</taxon>
        <taxon>Bacillales</taxon>
        <taxon>Bacillaceae</taxon>
        <taxon>Sediminibacillus</taxon>
    </lineage>
</organism>
<evidence type="ECO:0000256" key="3">
    <source>
        <dbReference type="ARBA" id="ARBA00022898"/>
    </source>
</evidence>
<dbReference type="EMBL" id="FNHF01000001">
    <property type="protein sequence ID" value="SDL85314.1"/>
    <property type="molecule type" value="Genomic_DNA"/>
</dbReference>
<dbReference type="GO" id="GO:0006567">
    <property type="term" value="P:L-threonine catabolic process"/>
    <property type="evidence" value="ECO:0007669"/>
    <property type="project" value="TreeGrafter"/>
</dbReference>
<dbReference type="Gene3D" id="3.40.640.10">
    <property type="entry name" value="Type I PLP-dependent aspartate aminotransferase-like (Major domain)"/>
    <property type="match status" value="1"/>
</dbReference>
<comment type="cofactor">
    <cofactor evidence="1">
        <name>pyridoxal 5'-phosphate</name>
        <dbReference type="ChEBI" id="CHEBI:597326"/>
    </cofactor>
</comment>
<dbReference type="InterPro" id="IPR015422">
    <property type="entry name" value="PyrdxlP-dep_Trfase_small"/>
</dbReference>
<keyword evidence="3" id="KW-0663">Pyridoxal phosphate</keyword>
<keyword evidence="6" id="KW-1185">Reference proteome</keyword>
<reference evidence="6" key="1">
    <citation type="submission" date="2016-10" db="EMBL/GenBank/DDBJ databases">
        <authorList>
            <person name="Varghese N."/>
            <person name="Submissions S."/>
        </authorList>
    </citation>
    <scope>NUCLEOTIDE SEQUENCE [LARGE SCALE GENOMIC DNA]</scope>
    <source>
        <strain evidence="6">CGMCC 1.6199</strain>
    </source>
</reference>
<dbReference type="RefSeq" id="WP_074597710.1">
    <property type="nucleotide sequence ID" value="NZ_FNHF01000001.1"/>
</dbReference>
<protein>
    <submittedName>
        <fullName evidence="5">L-threonine aldolase</fullName>
    </submittedName>
</protein>
<comment type="similarity">
    <text evidence="2">Belongs to the threonine aldolase family.</text>
</comment>
<dbReference type="PANTHER" id="PTHR48097:SF9">
    <property type="entry name" value="L-THREONINE ALDOLASE"/>
    <property type="match status" value="1"/>
</dbReference>
<dbReference type="InterPro" id="IPR015424">
    <property type="entry name" value="PyrdxlP-dep_Trfase"/>
</dbReference>
<dbReference type="SUPFAM" id="SSF53383">
    <property type="entry name" value="PLP-dependent transferases"/>
    <property type="match status" value="1"/>
</dbReference>
<dbReference type="AlphaFoldDB" id="A0A1G9NG20"/>
<evidence type="ECO:0000259" key="4">
    <source>
        <dbReference type="Pfam" id="PF01212"/>
    </source>
</evidence>
<proteinExistence type="inferred from homology"/>
<evidence type="ECO:0000313" key="6">
    <source>
        <dbReference type="Proteomes" id="UP000182347"/>
    </source>
</evidence>
<evidence type="ECO:0000313" key="5">
    <source>
        <dbReference type="EMBL" id="SDL85314.1"/>
    </source>
</evidence>
<dbReference type="Proteomes" id="UP000182347">
    <property type="component" value="Unassembled WGS sequence"/>
</dbReference>
<dbReference type="Pfam" id="PF01212">
    <property type="entry name" value="Beta_elim_lyase"/>
    <property type="match status" value="1"/>
</dbReference>
<accession>A0A1G9NG20</accession>
<dbReference type="Gene3D" id="3.90.1150.10">
    <property type="entry name" value="Aspartate Aminotransferase, domain 1"/>
    <property type="match status" value="1"/>
</dbReference>
<dbReference type="InterPro" id="IPR015421">
    <property type="entry name" value="PyrdxlP-dep_Trfase_major"/>
</dbReference>
<name>A0A1G9NG20_9BACI</name>
<dbReference type="GO" id="GO:0008732">
    <property type="term" value="F:L-allo-threonine aldolase activity"/>
    <property type="evidence" value="ECO:0007669"/>
    <property type="project" value="TreeGrafter"/>
</dbReference>
<dbReference type="GO" id="GO:0005829">
    <property type="term" value="C:cytosol"/>
    <property type="evidence" value="ECO:0007669"/>
    <property type="project" value="TreeGrafter"/>
</dbReference>
<dbReference type="InterPro" id="IPR001597">
    <property type="entry name" value="ArAA_b-elim_lyase/Thr_aldolase"/>
</dbReference>
<gene>
    <name evidence="5" type="ORF">SAMN05216244_0981</name>
</gene>